<organism evidence="2 3">
    <name type="scientific">Glossina palpalis gambiensis</name>
    <dbReference type="NCBI Taxonomy" id="67801"/>
    <lineage>
        <taxon>Eukaryota</taxon>
        <taxon>Metazoa</taxon>
        <taxon>Ecdysozoa</taxon>
        <taxon>Arthropoda</taxon>
        <taxon>Hexapoda</taxon>
        <taxon>Insecta</taxon>
        <taxon>Pterygota</taxon>
        <taxon>Neoptera</taxon>
        <taxon>Endopterygota</taxon>
        <taxon>Diptera</taxon>
        <taxon>Brachycera</taxon>
        <taxon>Muscomorpha</taxon>
        <taxon>Hippoboscoidea</taxon>
        <taxon>Glossinidae</taxon>
        <taxon>Glossina</taxon>
    </lineage>
</organism>
<evidence type="ECO:0000313" key="2">
    <source>
        <dbReference type="EnsemblMetazoa" id="GPPI017496-PA"/>
    </source>
</evidence>
<protein>
    <submittedName>
        <fullName evidence="2">Uncharacterized protein</fullName>
    </submittedName>
</protein>
<feature type="compositionally biased region" description="Polar residues" evidence="1">
    <location>
        <begin position="108"/>
        <end position="117"/>
    </location>
</feature>
<dbReference type="Proteomes" id="UP000092460">
    <property type="component" value="Unassembled WGS sequence"/>
</dbReference>
<keyword evidence="3" id="KW-1185">Reference proteome</keyword>
<feature type="region of interest" description="Disordered" evidence="1">
    <location>
        <begin position="90"/>
        <end position="117"/>
    </location>
</feature>
<reference evidence="2" key="2">
    <citation type="submission" date="2020-05" db="UniProtKB">
        <authorList>
            <consortium name="EnsemblMetazoa"/>
        </authorList>
    </citation>
    <scope>IDENTIFICATION</scope>
    <source>
        <strain evidence="2">IAEA</strain>
    </source>
</reference>
<evidence type="ECO:0000313" key="3">
    <source>
        <dbReference type="Proteomes" id="UP000092460"/>
    </source>
</evidence>
<proteinExistence type="predicted"/>
<reference evidence="3" key="1">
    <citation type="submission" date="2015-01" db="EMBL/GenBank/DDBJ databases">
        <authorList>
            <person name="Aksoy S."/>
            <person name="Warren W."/>
            <person name="Wilson R.K."/>
        </authorList>
    </citation>
    <scope>NUCLEOTIDE SEQUENCE [LARGE SCALE GENOMIC DNA]</scope>
    <source>
        <strain evidence="3">IAEA</strain>
    </source>
</reference>
<dbReference type="VEuPathDB" id="VectorBase:GPPI017496"/>
<dbReference type="EnsemblMetazoa" id="GPPI017496-RA">
    <property type="protein sequence ID" value="GPPI017496-PA"/>
    <property type="gene ID" value="GPPI017496"/>
</dbReference>
<dbReference type="AlphaFoldDB" id="A0A1B0B3D9"/>
<name>A0A1B0B3D9_9MUSC</name>
<dbReference type="EMBL" id="JXJN01007812">
    <property type="status" value="NOT_ANNOTATED_CDS"/>
    <property type="molecule type" value="Genomic_DNA"/>
</dbReference>
<accession>A0A1B0B3D9</accession>
<sequence length="117" mass="13926">MKQRKERKIETRYDSPSYLGSMRSPSWFWIILRVLRNSYVFVNCFAPFFEEKHKKGLSFLTYVAQVYCVLDNDIFLRTFKSRDIRATKEEAKEVNSHHQLKKPKSETKAASNRQKAT</sequence>
<evidence type="ECO:0000256" key="1">
    <source>
        <dbReference type="SAM" id="MobiDB-lite"/>
    </source>
</evidence>